<accession>A0A413IPL0</accession>
<reference evidence="7 8" key="1">
    <citation type="submission" date="2018-08" db="EMBL/GenBank/DDBJ databases">
        <title>A genome reference for cultivated species of the human gut microbiota.</title>
        <authorList>
            <person name="Zou Y."/>
            <person name="Xue W."/>
            <person name="Luo G."/>
        </authorList>
    </citation>
    <scope>NUCLEOTIDE SEQUENCE [LARGE SCALE GENOMIC DNA]</scope>
    <source>
        <strain evidence="7 8">OF02-7</strain>
    </source>
</reference>
<dbReference type="Proteomes" id="UP000654720">
    <property type="component" value="Chromosome"/>
</dbReference>
<dbReference type="Gene3D" id="3.40.30.10">
    <property type="entry name" value="Glutaredoxin"/>
    <property type="match status" value="1"/>
</dbReference>
<dbReference type="InterPro" id="IPR036249">
    <property type="entry name" value="Thioredoxin-like_sf"/>
</dbReference>
<comment type="subcellular location">
    <subcellularLocation>
        <location evidence="1">Cell envelope</location>
    </subcellularLocation>
</comment>
<evidence type="ECO:0000313" key="6">
    <source>
        <dbReference type="EMBL" id="QRO51202.1"/>
    </source>
</evidence>
<dbReference type="EMBL" id="QSCR01000009">
    <property type="protein sequence ID" value="RGY18927.1"/>
    <property type="molecule type" value="Genomic_DNA"/>
</dbReference>
<dbReference type="EMBL" id="CP069450">
    <property type="protein sequence ID" value="QRO51202.1"/>
    <property type="molecule type" value="Genomic_DNA"/>
</dbReference>
<dbReference type="GO" id="GO:0017004">
    <property type="term" value="P:cytochrome complex assembly"/>
    <property type="evidence" value="ECO:0007669"/>
    <property type="project" value="UniProtKB-KW"/>
</dbReference>
<keyword evidence="2" id="KW-0201">Cytochrome c-type biogenesis</keyword>
<dbReference type="GO" id="GO:0030313">
    <property type="term" value="C:cell envelope"/>
    <property type="evidence" value="ECO:0007669"/>
    <property type="project" value="UniProtKB-SubCell"/>
</dbReference>
<gene>
    <name evidence="7" type="ORF">DXA50_07585</name>
    <name evidence="6" type="ORF">I6J59_06220</name>
</gene>
<dbReference type="GeneID" id="93095914"/>
<dbReference type="InterPro" id="IPR025380">
    <property type="entry name" value="DUF4369"/>
</dbReference>
<dbReference type="PROSITE" id="PS00194">
    <property type="entry name" value="THIOREDOXIN_1"/>
    <property type="match status" value="1"/>
</dbReference>
<dbReference type="PANTHER" id="PTHR42852:SF6">
    <property type="entry name" value="THIOL:DISULFIDE INTERCHANGE PROTEIN DSBE"/>
    <property type="match status" value="1"/>
</dbReference>
<keyword evidence="4" id="KW-0676">Redox-active center</keyword>
<dbReference type="InterPro" id="IPR017937">
    <property type="entry name" value="Thioredoxin_CS"/>
</dbReference>
<evidence type="ECO:0000256" key="2">
    <source>
        <dbReference type="ARBA" id="ARBA00022748"/>
    </source>
</evidence>
<keyword evidence="9" id="KW-1185">Reference proteome</keyword>
<dbReference type="Pfam" id="PF00578">
    <property type="entry name" value="AhpC-TSA"/>
    <property type="match status" value="1"/>
</dbReference>
<sequence>MKLYMMKMLTRGVIILACVMLVLSCSRGISYRITGTWENGAGKKLFLKEFVEEKELRVVDSAVVKPDFTFSMKGNVDKVQKMALSYGKDKKKEIIVTEEPLEVTLMEVTKEWKGKPTTSVHITCKGGEEQEWLEKGASLKTMVSFMQLGKMMAASKVDYDDPVAVDSVKRMIQVLDSSLTRTVQNYMDSTRNNYASTYFFESYLMDNYSFEEVRSFYNRLTDRVKQSAPGIELKKKIDEMGTVSVGGIAPNFKAMTPDGKELSLYDLRGHIVLLDFWASWCGPCMAEMPNVKEIYKKYHDKGLEILGVSLDSKKEPWVNAIEKNELMWHHVSTLNKFDCPIAGQFRVTGIPRMYILDKDGKIIAQDLRGEELAKKMDELFNQ</sequence>
<dbReference type="PANTHER" id="PTHR42852">
    <property type="entry name" value="THIOL:DISULFIDE INTERCHANGE PROTEIN DSBE"/>
    <property type="match status" value="1"/>
</dbReference>
<evidence type="ECO:0000313" key="7">
    <source>
        <dbReference type="EMBL" id="RGY18927.1"/>
    </source>
</evidence>
<dbReference type="InterPro" id="IPR000866">
    <property type="entry name" value="AhpC/TSA"/>
</dbReference>
<dbReference type="AlphaFoldDB" id="A0A413IPL0"/>
<dbReference type="InterPro" id="IPR013766">
    <property type="entry name" value="Thioredoxin_domain"/>
</dbReference>
<evidence type="ECO:0000256" key="3">
    <source>
        <dbReference type="ARBA" id="ARBA00023157"/>
    </source>
</evidence>
<dbReference type="RefSeq" id="WP_051465781.1">
    <property type="nucleotide sequence ID" value="NZ_CAUGOG010000034.1"/>
</dbReference>
<reference evidence="6 9" key="2">
    <citation type="submission" date="2021-02" db="EMBL/GenBank/DDBJ databases">
        <title>FDA dAtabase for Regulatory Grade micrObial Sequences (FDA-ARGOS): Supporting development and validation of Infectious Disease Dx tests.</title>
        <authorList>
            <person name="Carlson P."/>
            <person name="Fischbach M."/>
            <person name="Hastie J."/>
            <person name="Bilen M."/>
            <person name="Cheng A."/>
            <person name="Tallon L."/>
            <person name="Sadzewicz L."/>
            <person name="Zhao X."/>
            <person name="Boylan J."/>
            <person name="Ott S."/>
            <person name="Bowen H."/>
            <person name="Vavikolanu K."/>
            <person name="Mehta A."/>
            <person name="Aluvathingal J."/>
            <person name="Nadendla S."/>
            <person name="Yan Y."/>
            <person name="Sichtig H."/>
        </authorList>
    </citation>
    <scope>NUCLEOTIDE SEQUENCE [LARGE SCALE GENOMIC DNA]</scope>
    <source>
        <strain evidence="6 9">FDAARGOS_1229</strain>
    </source>
</reference>
<dbReference type="PROSITE" id="PS51257">
    <property type="entry name" value="PROKAR_LIPOPROTEIN"/>
    <property type="match status" value="1"/>
</dbReference>
<protein>
    <submittedName>
        <fullName evidence="7">AhpC/TSA family protein</fullName>
    </submittedName>
</protein>
<keyword evidence="3" id="KW-1015">Disulfide bond</keyword>
<evidence type="ECO:0000256" key="1">
    <source>
        <dbReference type="ARBA" id="ARBA00004196"/>
    </source>
</evidence>
<evidence type="ECO:0000313" key="9">
    <source>
        <dbReference type="Proteomes" id="UP000654720"/>
    </source>
</evidence>
<dbReference type="OrthoDB" id="9794348at2"/>
<evidence type="ECO:0000259" key="5">
    <source>
        <dbReference type="PROSITE" id="PS51352"/>
    </source>
</evidence>
<feature type="domain" description="Thioredoxin" evidence="5">
    <location>
        <begin position="243"/>
        <end position="382"/>
    </location>
</feature>
<dbReference type="InterPro" id="IPR050553">
    <property type="entry name" value="Thioredoxin_ResA/DsbE_sf"/>
</dbReference>
<organism evidence="7 8">
    <name type="scientific">Butyricimonas virosa</name>
    <dbReference type="NCBI Taxonomy" id="544645"/>
    <lineage>
        <taxon>Bacteria</taxon>
        <taxon>Pseudomonadati</taxon>
        <taxon>Bacteroidota</taxon>
        <taxon>Bacteroidia</taxon>
        <taxon>Bacteroidales</taxon>
        <taxon>Odoribacteraceae</taxon>
        <taxon>Butyricimonas</taxon>
    </lineage>
</organism>
<dbReference type="PROSITE" id="PS51352">
    <property type="entry name" value="THIOREDOXIN_2"/>
    <property type="match status" value="1"/>
</dbReference>
<name>A0A413IPL0_9BACT</name>
<evidence type="ECO:0000313" key="8">
    <source>
        <dbReference type="Proteomes" id="UP000286063"/>
    </source>
</evidence>
<dbReference type="SUPFAM" id="SSF52833">
    <property type="entry name" value="Thioredoxin-like"/>
    <property type="match status" value="1"/>
</dbReference>
<evidence type="ECO:0000256" key="4">
    <source>
        <dbReference type="ARBA" id="ARBA00023284"/>
    </source>
</evidence>
<dbReference type="CDD" id="cd02966">
    <property type="entry name" value="TlpA_like_family"/>
    <property type="match status" value="1"/>
</dbReference>
<proteinExistence type="predicted"/>
<dbReference type="Proteomes" id="UP000286063">
    <property type="component" value="Unassembled WGS sequence"/>
</dbReference>
<dbReference type="Pfam" id="PF14289">
    <property type="entry name" value="DUF4369"/>
    <property type="match status" value="1"/>
</dbReference>